<evidence type="ECO:0000256" key="3">
    <source>
        <dbReference type="ARBA" id="ARBA00023172"/>
    </source>
</evidence>
<evidence type="ECO:0000259" key="7">
    <source>
        <dbReference type="PROSITE" id="PS51736"/>
    </source>
</evidence>
<dbReference type="GO" id="GO:0015074">
    <property type="term" value="P:DNA integration"/>
    <property type="evidence" value="ECO:0007669"/>
    <property type="project" value="UniProtKB-KW"/>
</dbReference>
<evidence type="ECO:0000256" key="4">
    <source>
        <dbReference type="PIRSR" id="PIRSR606118-50"/>
    </source>
</evidence>
<dbReference type="PROSITE" id="PS51737">
    <property type="entry name" value="RECOMBINASE_DNA_BIND"/>
    <property type="match status" value="1"/>
</dbReference>
<comment type="caution">
    <text evidence="9">The sequence shown here is derived from an EMBL/GenBank/DDBJ whole genome shotgun (WGS) entry which is preliminary data.</text>
</comment>
<dbReference type="SMART" id="SM00857">
    <property type="entry name" value="Resolvase"/>
    <property type="match status" value="1"/>
</dbReference>
<dbReference type="Pfam" id="PF07508">
    <property type="entry name" value="Recombinase"/>
    <property type="match status" value="1"/>
</dbReference>
<dbReference type="Pfam" id="PF00239">
    <property type="entry name" value="Resolvase"/>
    <property type="match status" value="1"/>
</dbReference>
<dbReference type="EMBL" id="MHOL01000013">
    <property type="protein sequence ID" value="OGZ62778.1"/>
    <property type="molecule type" value="Genomic_DNA"/>
</dbReference>
<dbReference type="InterPro" id="IPR006119">
    <property type="entry name" value="Resolv_N"/>
</dbReference>
<evidence type="ECO:0000313" key="10">
    <source>
        <dbReference type="Proteomes" id="UP000178991"/>
    </source>
</evidence>
<dbReference type="PANTHER" id="PTHR30461:SF23">
    <property type="entry name" value="DNA RECOMBINASE-RELATED"/>
    <property type="match status" value="1"/>
</dbReference>
<feature type="domain" description="Recombinase" evidence="8">
    <location>
        <begin position="154"/>
        <end position="298"/>
    </location>
</feature>
<evidence type="ECO:0000313" key="9">
    <source>
        <dbReference type="EMBL" id="OGZ62778.1"/>
    </source>
</evidence>
<evidence type="ECO:0000256" key="6">
    <source>
        <dbReference type="SAM" id="Coils"/>
    </source>
</evidence>
<sequence length="559" mass="65264">MKRIALYCRVSTDNQEKNETIENQLRDLYKVYNKTDVIKVYQDNPGSGADPDRKGLWELRKDATKKMFDVIGLWDSSRLARDLKLSLILRDEFKELGINIEVMGRESDDSDTGKIVSIIEATMDEIERNRIKRRFTSGRDRRLSEGKLIGCYPPFGYRHIRRNKEKGTDASFEINEQEAILVRKIFELYIKFESILLVAQELVKMGIKGRGKGRSEPGFMQVSSVSKILRRETYIGNHYFGKSSPCIAKFHLHKIRKHRFTGRRTNPRADWKVVNVPTIIDKETFDKAQEIMKKRAKHRRELSKYQFMCQGLIRCVRCSRNYGGKVQKSQNDYLFYRCPQAYTSNINDPPCKSRSMGAGKLDRAIWGFVSDLIQDKERIQRAVFDIKEKREKHKFSNKKSCDNLLLEKNNLKIKRKRLFDLYSESDNEISDSAKEDLKNKLKDIDEKERFFDKQILELEKELGNINNIDLLEKEIEKTRKLYNEKIHSPSYELKKFIVRKWIGEVGIQDDGSLKIKIKIPKGQIPDELPKEYIYSASPNGAENSLLLGSVLKFEESITP</sequence>
<dbReference type="InterPro" id="IPR006118">
    <property type="entry name" value="Recombinase_CS"/>
</dbReference>
<protein>
    <recommendedName>
        <fullName evidence="11">Recombinase domain-containing protein</fullName>
    </recommendedName>
</protein>
<dbReference type="SUPFAM" id="SSF53041">
    <property type="entry name" value="Resolvase-like"/>
    <property type="match status" value="1"/>
</dbReference>
<dbReference type="PANTHER" id="PTHR30461">
    <property type="entry name" value="DNA-INVERTASE FROM LAMBDOID PROPHAGE"/>
    <property type="match status" value="1"/>
</dbReference>
<keyword evidence="2" id="KW-0238">DNA-binding</keyword>
<dbReference type="GO" id="GO:0000150">
    <property type="term" value="F:DNA strand exchange activity"/>
    <property type="evidence" value="ECO:0007669"/>
    <property type="project" value="InterPro"/>
</dbReference>
<proteinExistence type="predicted"/>
<dbReference type="InterPro" id="IPR025827">
    <property type="entry name" value="Zn_ribbon_recom_dom"/>
</dbReference>
<dbReference type="InterPro" id="IPR038109">
    <property type="entry name" value="DNA_bind_recomb_sf"/>
</dbReference>
<keyword evidence="1" id="KW-0229">DNA integration</keyword>
<evidence type="ECO:0000256" key="1">
    <source>
        <dbReference type="ARBA" id="ARBA00022908"/>
    </source>
</evidence>
<dbReference type="Gene3D" id="3.40.50.1390">
    <property type="entry name" value="Resolvase, N-terminal catalytic domain"/>
    <property type="match status" value="1"/>
</dbReference>
<dbReference type="Pfam" id="PF13408">
    <property type="entry name" value="Zn_ribbon_recom"/>
    <property type="match status" value="1"/>
</dbReference>
<evidence type="ECO:0000256" key="5">
    <source>
        <dbReference type="PROSITE-ProRule" id="PRU10137"/>
    </source>
</evidence>
<evidence type="ECO:0000256" key="2">
    <source>
        <dbReference type="ARBA" id="ARBA00023125"/>
    </source>
</evidence>
<dbReference type="CDD" id="cd00338">
    <property type="entry name" value="Ser_Recombinase"/>
    <property type="match status" value="1"/>
</dbReference>
<dbReference type="GO" id="GO:0003677">
    <property type="term" value="F:DNA binding"/>
    <property type="evidence" value="ECO:0007669"/>
    <property type="project" value="UniProtKB-KW"/>
</dbReference>
<dbReference type="InterPro" id="IPR011109">
    <property type="entry name" value="DNA_bind_recombinase_dom"/>
</dbReference>
<keyword evidence="6" id="KW-0175">Coiled coil</keyword>
<reference evidence="9 10" key="1">
    <citation type="journal article" date="2016" name="Nat. Commun.">
        <title>Thousands of microbial genomes shed light on interconnected biogeochemical processes in an aquifer system.</title>
        <authorList>
            <person name="Anantharaman K."/>
            <person name="Brown C.T."/>
            <person name="Hug L.A."/>
            <person name="Sharon I."/>
            <person name="Castelle C.J."/>
            <person name="Probst A.J."/>
            <person name="Thomas B.C."/>
            <person name="Singh A."/>
            <person name="Wilkins M.J."/>
            <person name="Karaoz U."/>
            <person name="Brodie E.L."/>
            <person name="Williams K.H."/>
            <person name="Hubbard S.S."/>
            <person name="Banfield J.F."/>
        </authorList>
    </citation>
    <scope>NUCLEOTIDE SEQUENCE [LARGE SCALE GENOMIC DNA]</scope>
</reference>
<keyword evidence="3" id="KW-0233">DNA recombination</keyword>
<evidence type="ECO:0000259" key="8">
    <source>
        <dbReference type="PROSITE" id="PS51737"/>
    </source>
</evidence>
<feature type="coiled-coil region" evidence="6">
    <location>
        <begin position="427"/>
        <end position="454"/>
    </location>
</feature>
<dbReference type="PROSITE" id="PS00397">
    <property type="entry name" value="RECOMBINASES_1"/>
    <property type="match status" value="1"/>
</dbReference>
<dbReference type="InterPro" id="IPR036162">
    <property type="entry name" value="Resolvase-like_N_sf"/>
</dbReference>
<organism evidence="9 10">
    <name type="scientific">Candidatus Staskawiczbacteria bacterium RIFCSPHIGHO2_01_FULL_34_27</name>
    <dbReference type="NCBI Taxonomy" id="1802199"/>
    <lineage>
        <taxon>Bacteria</taxon>
        <taxon>Candidatus Staskawicziibacteriota</taxon>
    </lineage>
</organism>
<dbReference type="InterPro" id="IPR050639">
    <property type="entry name" value="SSR_resolvase"/>
</dbReference>
<accession>A0A1G2HLJ5</accession>
<evidence type="ECO:0008006" key="11">
    <source>
        <dbReference type="Google" id="ProtNLM"/>
    </source>
</evidence>
<dbReference type="AlphaFoldDB" id="A0A1G2HLJ5"/>
<feature type="domain" description="Resolvase/invertase-type recombinase catalytic" evidence="7">
    <location>
        <begin position="3"/>
        <end position="146"/>
    </location>
</feature>
<gene>
    <name evidence="9" type="ORF">A2639_00320</name>
</gene>
<dbReference type="PROSITE" id="PS51736">
    <property type="entry name" value="RECOMBINASES_3"/>
    <property type="match status" value="1"/>
</dbReference>
<name>A0A1G2HLJ5_9BACT</name>
<dbReference type="Gene3D" id="3.90.1750.20">
    <property type="entry name" value="Putative Large Serine Recombinase, Chain B, Domain 2"/>
    <property type="match status" value="1"/>
</dbReference>
<dbReference type="Proteomes" id="UP000178991">
    <property type="component" value="Unassembled WGS sequence"/>
</dbReference>
<feature type="active site" description="O-(5'-phospho-DNA)-serine intermediate" evidence="4 5">
    <location>
        <position position="11"/>
    </location>
</feature>